<dbReference type="InterPro" id="IPR050194">
    <property type="entry name" value="Glycosyltransferase_grp1"/>
</dbReference>
<dbReference type="EC" id="2.4.-.-" evidence="5"/>
<feature type="domain" description="Glycosyl transferase family 1" evidence="3">
    <location>
        <begin position="203"/>
        <end position="345"/>
    </location>
</feature>
<dbReference type="Pfam" id="PF13439">
    <property type="entry name" value="Glyco_transf_4"/>
    <property type="match status" value="1"/>
</dbReference>
<proteinExistence type="predicted"/>
<reference evidence="5" key="1">
    <citation type="submission" date="2023-10" db="EMBL/GenBank/DDBJ databases">
        <title>Complete genome sequence of Streptomyces sp. JL1001.</title>
        <authorList>
            <person name="Jiang L."/>
        </authorList>
    </citation>
    <scope>NUCLEOTIDE SEQUENCE</scope>
    <source>
        <strain evidence="5">JL1001</strain>
    </source>
</reference>
<dbReference type="Gene3D" id="3.40.50.2000">
    <property type="entry name" value="Glycogen Phosphorylase B"/>
    <property type="match status" value="2"/>
</dbReference>
<dbReference type="EMBL" id="CP136798">
    <property type="protein sequence ID" value="XCN15858.1"/>
    <property type="molecule type" value="Genomic_DNA"/>
</dbReference>
<organism evidence="5">
    <name type="scientific">Streptomyces sp. JL1001</name>
    <dbReference type="NCBI Taxonomy" id="3078227"/>
    <lineage>
        <taxon>Bacteria</taxon>
        <taxon>Bacillati</taxon>
        <taxon>Actinomycetota</taxon>
        <taxon>Actinomycetes</taxon>
        <taxon>Kitasatosporales</taxon>
        <taxon>Streptomycetaceae</taxon>
        <taxon>Streptomyces</taxon>
    </lineage>
</organism>
<dbReference type="CDD" id="cd03801">
    <property type="entry name" value="GT4_PimA-like"/>
    <property type="match status" value="1"/>
</dbReference>
<keyword evidence="1 5" id="KW-0328">Glycosyltransferase</keyword>
<dbReference type="PANTHER" id="PTHR45947:SF3">
    <property type="entry name" value="SULFOQUINOVOSYL TRANSFERASE SQD2"/>
    <property type="match status" value="1"/>
</dbReference>
<feature type="domain" description="Glycosyltransferase subfamily 4-like N-terminal" evidence="4">
    <location>
        <begin position="16"/>
        <end position="176"/>
    </location>
</feature>
<evidence type="ECO:0000256" key="2">
    <source>
        <dbReference type="ARBA" id="ARBA00022679"/>
    </source>
</evidence>
<gene>
    <name evidence="5" type="ORF">R1Y80_20455</name>
</gene>
<evidence type="ECO:0000256" key="1">
    <source>
        <dbReference type="ARBA" id="ARBA00022676"/>
    </source>
</evidence>
<protein>
    <submittedName>
        <fullName evidence="5">Glycosyltransferase family 4 protein</fullName>
        <ecNumber evidence="5">2.4.-.-</ecNumber>
    </submittedName>
</protein>
<evidence type="ECO:0000259" key="3">
    <source>
        <dbReference type="Pfam" id="PF00534"/>
    </source>
</evidence>
<dbReference type="Pfam" id="PF00534">
    <property type="entry name" value="Glycos_transf_1"/>
    <property type="match status" value="1"/>
</dbReference>
<evidence type="ECO:0000313" key="5">
    <source>
        <dbReference type="EMBL" id="XCN15858.1"/>
    </source>
</evidence>
<evidence type="ECO:0000259" key="4">
    <source>
        <dbReference type="Pfam" id="PF13439"/>
    </source>
</evidence>
<sequence>MTERVLITNHTPIHGSGSGTYILALATGLARRGHDVALLTPPGGTRVALPPGVQHFEAAELAGEFPSFTGHPCSSRLYDGMSPDDLEGVTRTWRRSLEPVVRAWKPTVVHSQHLWLLTSAVLDLGLPVVATCHGSEVPYLDAEAGLRRFRSGKSPDAVISISRWVQRELSRHLPADTPHAAMLNPYDARRFSYGPRPATGRGPRIGFVNRLVEYKRGDRFLEITAALVDLVPGLEARIIGDGTERPALERLSEKLGLTGHTRFLGFQPLASMPDVFRDLDAVVMCSPSEPFGLAAIEAAACGTPVFVPDSGGLGELAAPPHIRSYALDESAVIAEVADVLTNPESESQRQLRSLHIAERYALESYLDQLEDVYSGAIQHRQGGHS</sequence>
<accession>A0AAU8KLA3</accession>
<dbReference type="AlphaFoldDB" id="A0AAU8KLA3"/>
<keyword evidence="2 5" id="KW-0808">Transferase</keyword>
<dbReference type="InterPro" id="IPR001296">
    <property type="entry name" value="Glyco_trans_1"/>
</dbReference>
<name>A0AAU8KLA3_9ACTN</name>
<dbReference type="RefSeq" id="WP_100559485.1">
    <property type="nucleotide sequence ID" value="NZ_CP136798.1"/>
</dbReference>
<dbReference type="GO" id="GO:1901137">
    <property type="term" value="P:carbohydrate derivative biosynthetic process"/>
    <property type="evidence" value="ECO:0007669"/>
    <property type="project" value="UniProtKB-ARBA"/>
</dbReference>
<dbReference type="InterPro" id="IPR028098">
    <property type="entry name" value="Glyco_trans_4-like_N"/>
</dbReference>
<dbReference type="PANTHER" id="PTHR45947">
    <property type="entry name" value="SULFOQUINOVOSYL TRANSFERASE SQD2"/>
    <property type="match status" value="1"/>
</dbReference>
<dbReference type="SUPFAM" id="SSF53756">
    <property type="entry name" value="UDP-Glycosyltransferase/glycogen phosphorylase"/>
    <property type="match status" value="1"/>
</dbReference>
<dbReference type="GO" id="GO:0016757">
    <property type="term" value="F:glycosyltransferase activity"/>
    <property type="evidence" value="ECO:0007669"/>
    <property type="project" value="UniProtKB-KW"/>
</dbReference>